<keyword evidence="6 9" id="KW-1133">Transmembrane helix</keyword>
<dbReference type="RefSeq" id="WP_304541477.1">
    <property type="nucleotide sequence ID" value="NZ_JARPTC010000005.1"/>
</dbReference>
<dbReference type="NCBIfam" id="TIGR01411">
    <property type="entry name" value="tatAE"/>
    <property type="match status" value="1"/>
</dbReference>
<organism evidence="11 12">
    <name type="scientific">Desulforamulus aquiferis</name>
    <dbReference type="NCBI Taxonomy" id="1397668"/>
    <lineage>
        <taxon>Bacteria</taxon>
        <taxon>Bacillati</taxon>
        <taxon>Bacillota</taxon>
        <taxon>Clostridia</taxon>
        <taxon>Eubacteriales</taxon>
        <taxon>Peptococcaceae</taxon>
        <taxon>Desulforamulus</taxon>
    </lineage>
</organism>
<evidence type="ECO:0000256" key="2">
    <source>
        <dbReference type="ARBA" id="ARBA00022448"/>
    </source>
</evidence>
<dbReference type="AlphaFoldDB" id="A0AAW7ZAQ7"/>
<dbReference type="PANTHER" id="PTHR42982">
    <property type="entry name" value="SEC-INDEPENDENT PROTEIN TRANSLOCASE PROTEIN TATA"/>
    <property type="match status" value="1"/>
</dbReference>
<dbReference type="GO" id="GO:0043953">
    <property type="term" value="P:protein transport by the Tat complex"/>
    <property type="evidence" value="ECO:0007669"/>
    <property type="project" value="UniProtKB-UniRule"/>
</dbReference>
<accession>A0AAW7ZAQ7</accession>
<protein>
    <recommendedName>
        <fullName evidence="9">Sec-independent protein translocase protein TatA</fullName>
    </recommendedName>
</protein>
<evidence type="ECO:0000256" key="5">
    <source>
        <dbReference type="ARBA" id="ARBA00022927"/>
    </source>
</evidence>
<evidence type="ECO:0000256" key="1">
    <source>
        <dbReference type="ARBA" id="ARBA00004162"/>
    </source>
</evidence>
<evidence type="ECO:0000256" key="4">
    <source>
        <dbReference type="ARBA" id="ARBA00022692"/>
    </source>
</evidence>
<dbReference type="InterPro" id="IPR003369">
    <property type="entry name" value="TatA/B/E"/>
</dbReference>
<keyword evidence="2 9" id="KW-0813">Transport</keyword>
<evidence type="ECO:0000256" key="6">
    <source>
        <dbReference type="ARBA" id="ARBA00022989"/>
    </source>
</evidence>
<keyword evidence="4 9" id="KW-0812">Transmembrane</keyword>
<dbReference type="Pfam" id="PF02416">
    <property type="entry name" value="TatA_B_E"/>
    <property type="match status" value="1"/>
</dbReference>
<dbReference type="GO" id="GO:0033281">
    <property type="term" value="C:TAT protein transport complex"/>
    <property type="evidence" value="ECO:0007669"/>
    <property type="project" value="UniProtKB-UniRule"/>
</dbReference>
<evidence type="ECO:0000313" key="11">
    <source>
        <dbReference type="EMBL" id="MDO7786447.1"/>
    </source>
</evidence>
<dbReference type="HAMAP" id="MF_00236">
    <property type="entry name" value="TatA_E"/>
    <property type="match status" value="1"/>
</dbReference>
<evidence type="ECO:0000256" key="10">
    <source>
        <dbReference type="SAM" id="MobiDB-lite"/>
    </source>
</evidence>
<comment type="function">
    <text evidence="9">Part of the twin-arginine translocation (Tat) system that transports large folded proteins containing a characteristic twin-arginine motif in their signal peptide across membranes. TatA could form the protein-conducting channel of the Tat system.</text>
</comment>
<dbReference type="InterPro" id="IPR006312">
    <property type="entry name" value="TatA/E"/>
</dbReference>
<dbReference type="Gene3D" id="1.20.5.3310">
    <property type="match status" value="1"/>
</dbReference>
<feature type="compositionally biased region" description="Basic and acidic residues" evidence="10">
    <location>
        <begin position="56"/>
        <end position="76"/>
    </location>
</feature>
<reference evidence="11" key="1">
    <citation type="journal article" date="2023" name="J. Hazard. Mater.">
        <title>Anaerobic biodegradation of pyrene and benzo[a]pyrene by a new sulfate-reducing Desulforamulus aquiferis strain DSA.</title>
        <authorList>
            <person name="Zhang Z."/>
            <person name="Sun J."/>
            <person name="Gong X."/>
            <person name="Wang C."/>
            <person name="Wang H."/>
        </authorList>
    </citation>
    <scope>NUCLEOTIDE SEQUENCE</scope>
    <source>
        <strain evidence="11">DSA</strain>
    </source>
</reference>
<feature type="transmembrane region" description="Helical" evidence="9">
    <location>
        <begin position="12"/>
        <end position="30"/>
    </location>
</feature>
<comment type="similarity">
    <text evidence="9">Belongs to the TatA/E family.</text>
</comment>
<evidence type="ECO:0000256" key="8">
    <source>
        <dbReference type="ARBA" id="ARBA00023136"/>
    </source>
</evidence>
<keyword evidence="12" id="KW-1185">Reference proteome</keyword>
<dbReference type="PANTHER" id="PTHR42982:SF1">
    <property type="entry name" value="SEC-INDEPENDENT PROTEIN TRANSLOCASE PROTEIN TATA"/>
    <property type="match status" value="1"/>
</dbReference>
<comment type="subcellular location">
    <subcellularLocation>
        <location evidence="1 9">Cell membrane</location>
        <topology evidence="1 9">Single-pass membrane protein</topology>
    </subcellularLocation>
</comment>
<evidence type="ECO:0000256" key="9">
    <source>
        <dbReference type="HAMAP-Rule" id="MF_00236"/>
    </source>
</evidence>
<name>A0AAW7ZAQ7_9FIRM</name>
<comment type="caution">
    <text evidence="11">The sequence shown here is derived from an EMBL/GenBank/DDBJ whole genome shotgun (WGS) entry which is preliminary data.</text>
</comment>
<keyword evidence="5 9" id="KW-0653">Protein transport</keyword>
<comment type="subunit">
    <text evidence="9">Forms a complex with TatC.</text>
</comment>
<sequence>MRVFFEGIFQPTHILLILVVVLIVFGPGKLPEVGKAVGKTIGEFRRAASQVNFDLEEPKKEKKEDNKEEPKDSKPS</sequence>
<reference evidence="11" key="2">
    <citation type="submission" date="2023-03" db="EMBL/GenBank/DDBJ databases">
        <authorList>
            <person name="Zhang Z."/>
        </authorList>
    </citation>
    <scope>NUCLEOTIDE SEQUENCE</scope>
    <source>
        <strain evidence="11">DSA</strain>
    </source>
</reference>
<dbReference type="EMBL" id="JARPTC010000005">
    <property type="protein sequence ID" value="MDO7786447.1"/>
    <property type="molecule type" value="Genomic_DNA"/>
</dbReference>
<dbReference type="NCBIfam" id="NF011430">
    <property type="entry name" value="PRK14861.1"/>
    <property type="match status" value="1"/>
</dbReference>
<keyword evidence="8 9" id="KW-0472">Membrane</keyword>
<feature type="region of interest" description="Disordered" evidence="10">
    <location>
        <begin position="55"/>
        <end position="76"/>
    </location>
</feature>
<evidence type="ECO:0000256" key="3">
    <source>
        <dbReference type="ARBA" id="ARBA00022475"/>
    </source>
</evidence>
<gene>
    <name evidence="9" type="primary">tatA</name>
    <name evidence="11" type="ORF">P6N53_04330</name>
</gene>
<proteinExistence type="inferred from homology"/>
<dbReference type="GO" id="GO:0008320">
    <property type="term" value="F:protein transmembrane transporter activity"/>
    <property type="evidence" value="ECO:0007669"/>
    <property type="project" value="UniProtKB-UniRule"/>
</dbReference>
<evidence type="ECO:0000313" key="12">
    <source>
        <dbReference type="Proteomes" id="UP001172911"/>
    </source>
</evidence>
<evidence type="ECO:0000256" key="7">
    <source>
        <dbReference type="ARBA" id="ARBA00023010"/>
    </source>
</evidence>
<keyword evidence="3 9" id="KW-1003">Cell membrane</keyword>
<keyword evidence="7 9" id="KW-0811">Translocation</keyword>
<dbReference type="Proteomes" id="UP001172911">
    <property type="component" value="Unassembled WGS sequence"/>
</dbReference>